<evidence type="ECO:0000313" key="3">
    <source>
        <dbReference type="Proteomes" id="UP000663671"/>
    </source>
</evidence>
<protein>
    <submittedName>
        <fullName evidence="2">Uncharacterized protein</fullName>
    </submittedName>
</protein>
<feature type="compositionally biased region" description="Basic and acidic residues" evidence="1">
    <location>
        <begin position="84"/>
        <end position="94"/>
    </location>
</feature>
<dbReference type="Proteomes" id="UP000663671">
    <property type="component" value="Chromosome 4"/>
</dbReference>
<organism evidence="2 3">
    <name type="scientific">Ajellomyces capsulatus</name>
    <name type="common">Darling's disease fungus</name>
    <name type="synonym">Histoplasma capsulatum</name>
    <dbReference type="NCBI Taxonomy" id="5037"/>
    <lineage>
        <taxon>Eukaryota</taxon>
        <taxon>Fungi</taxon>
        <taxon>Dikarya</taxon>
        <taxon>Ascomycota</taxon>
        <taxon>Pezizomycotina</taxon>
        <taxon>Eurotiomycetes</taxon>
        <taxon>Eurotiomycetidae</taxon>
        <taxon>Onygenales</taxon>
        <taxon>Ajellomycetaceae</taxon>
        <taxon>Histoplasma</taxon>
    </lineage>
</organism>
<dbReference type="EMBL" id="CP069110">
    <property type="protein sequence ID" value="QSS60696.1"/>
    <property type="molecule type" value="Genomic_DNA"/>
</dbReference>
<feature type="region of interest" description="Disordered" evidence="1">
    <location>
        <begin position="67"/>
        <end position="109"/>
    </location>
</feature>
<dbReference type="VEuPathDB" id="FungiDB:I7I51_05497"/>
<sequence>MDPENGGCIEYKYVWSPGSFTKSLNSGDEDRVTDTYANCYRQELGASPVGNLGALESYFWARRHGSGTGEGLSGDLMGQLKYSKPQERRSKQDADSTGSTPTEGAKFTR</sequence>
<name>A0A8A1M2J2_AJECA</name>
<reference evidence="2" key="1">
    <citation type="submission" date="2021-01" db="EMBL/GenBank/DDBJ databases">
        <title>Chromosome-level genome assembly of a human fungal pathogen reveals clustering of transcriptionally co-regulated genes.</title>
        <authorList>
            <person name="Voorhies M."/>
            <person name="Cohen S."/>
            <person name="Shea T.P."/>
            <person name="Petrus S."/>
            <person name="Munoz J.F."/>
            <person name="Poplawski S."/>
            <person name="Goldman W.E."/>
            <person name="Michael T."/>
            <person name="Cuomo C.A."/>
            <person name="Sil A."/>
            <person name="Beyhan S."/>
        </authorList>
    </citation>
    <scope>NUCLEOTIDE SEQUENCE</scope>
    <source>
        <strain evidence="2">WU24</strain>
    </source>
</reference>
<gene>
    <name evidence="2" type="ORF">I7I51_05497</name>
</gene>
<dbReference type="AlphaFoldDB" id="A0A8A1M2J2"/>
<evidence type="ECO:0000313" key="2">
    <source>
        <dbReference type="EMBL" id="QSS60696.1"/>
    </source>
</evidence>
<evidence type="ECO:0000256" key="1">
    <source>
        <dbReference type="SAM" id="MobiDB-lite"/>
    </source>
</evidence>
<proteinExistence type="predicted"/>
<accession>A0A8A1M2J2</accession>